<dbReference type="Proteomes" id="UP001059663">
    <property type="component" value="Chromosome"/>
</dbReference>
<proteinExistence type="predicted"/>
<organism evidence="1 2">
    <name type="scientific">Janibacter limosus</name>
    <dbReference type="NCBI Taxonomy" id="53458"/>
    <lineage>
        <taxon>Bacteria</taxon>
        <taxon>Bacillati</taxon>
        <taxon>Actinomycetota</taxon>
        <taxon>Actinomycetes</taxon>
        <taxon>Micrococcales</taxon>
        <taxon>Intrasporangiaceae</taxon>
        <taxon>Janibacter</taxon>
    </lineage>
</organism>
<sequence>MRDLRLIGVHDDGEHLVVTDDAGEEYRLRIDEPLRAAARRDRPRLGQLQIAIDNDVRPREVQAMIRAGASAEEVAARTGWDPDKIARFEGPVIAEREHVATRAQSVRMRGTNRSRLPRDHGATRRDATRRPWRRALLRRVGRLPRPRGPVDRLGDLRRRWPRADSHPVVRHGRDERRRQERRGQVALRGRRTGRARAGRRAPPHGRLRRRGRGDQGRAGDAGQHRRPHQLHARALRRQEPAARRPSQEPWLRPDAAGDRGRAAPRRAPAARRRCAPPRRAAGRDVTLRERQERDRQDRAVQGVNSQGRCRGSRACSHDVLHVCALDG</sequence>
<name>A0AC61U7P8_9MICO</name>
<reference evidence="1" key="1">
    <citation type="submission" date="2021-11" db="EMBL/GenBank/DDBJ databases">
        <title>Study of the species diversity of bacterial strains isolated from a unique natural object - Shulgan-Tash cave (Bashkiria).</title>
        <authorList>
            <person name="Sazanova A.L."/>
            <person name="Chirak E.R."/>
            <person name="Safronova V.I."/>
        </authorList>
    </citation>
    <scope>NUCLEOTIDE SEQUENCE</scope>
    <source>
        <strain evidence="1">P1</strain>
    </source>
</reference>
<accession>A0AC61U7P8</accession>
<protein>
    <submittedName>
        <fullName evidence="1">DUF3071 domain-containing protein</fullName>
    </submittedName>
</protein>
<gene>
    <name evidence="1" type="ORF">LP422_09600</name>
</gene>
<evidence type="ECO:0000313" key="2">
    <source>
        <dbReference type="Proteomes" id="UP001059663"/>
    </source>
</evidence>
<evidence type="ECO:0000313" key="1">
    <source>
        <dbReference type="EMBL" id="UUZ46066.1"/>
    </source>
</evidence>
<dbReference type="EMBL" id="CP087977">
    <property type="protein sequence ID" value="UUZ46066.1"/>
    <property type="molecule type" value="Genomic_DNA"/>
</dbReference>